<dbReference type="InterPro" id="IPR044169">
    <property type="entry name" value="PI21"/>
</dbReference>
<sequence length="236" mass="26398">MAPEKVSTIILKVDLDCHKCNKKIRDVLCKLQGRYNIETIVYDEKKNTVTLTGPFCPHRLAKKLCCKACKVIREIEIVDPPKPAPPKPEPPKPEPPKPEPPKPEPPKPEPPKPEPPKPEPPKPEPPKPEPPKPEPPKPEPPKPEPPKPEPPKPEPPKPEPPKPEPPKPCYYLPILPVWPACSEPVCWRPCGDVCTCGRRCSEPPPPPPPPVYDRPCCDGGYKVEFFTEQDPGCRIM</sequence>
<protein>
    <recommendedName>
        <fullName evidence="2">HMA domain-containing protein</fullName>
    </recommendedName>
</protein>
<evidence type="ECO:0000313" key="3">
    <source>
        <dbReference type="EMBL" id="KAK1306232.1"/>
    </source>
</evidence>
<reference evidence="3" key="2">
    <citation type="submission" date="2023-06" db="EMBL/GenBank/DDBJ databases">
        <authorList>
            <person name="Ma L."/>
            <person name="Liu K.-W."/>
            <person name="Li Z."/>
            <person name="Hsiao Y.-Y."/>
            <person name="Qi Y."/>
            <person name="Fu T."/>
            <person name="Tang G."/>
            <person name="Zhang D."/>
            <person name="Sun W.-H."/>
            <person name="Liu D.-K."/>
            <person name="Li Y."/>
            <person name="Chen G.-Z."/>
            <person name="Liu X.-D."/>
            <person name="Liao X.-Y."/>
            <person name="Jiang Y.-T."/>
            <person name="Yu X."/>
            <person name="Hao Y."/>
            <person name="Huang J."/>
            <person name="Zhao X.-W."/>
            <person name="Ke S."/>
            <person name="Chen Y.-Y."/>
            <person name="Wu W.-L."/>
            <person name="Hsu J.-L."/>
            <person name="Lin Y.-F."/>
            <person name="Huang M.-D."/>
            <person name="Li C.-Y."/>
            <person name="Huang L."/>
            <person name="Wang Z.-W."/>
            <person name="Zhao X."/>
            <person name="Zhong W.-Y."/>
            <person name="Peng D.-H."/>
            <person name="Ahmad S."/>
            <person name="Lan S."/>
            <person name="Zhang J.-S."/>
            <person name="Tsai W.-C."/>
            <person name="Van De Peer Y."/>
            <person name="Liu Z.-J."/>
        </authorList>
    </citation>
    <scope>NUCLEOTIDE SEQUENCE</scope>
    <source>
        <strain evidence="3">CP</strain>
        <tissue evidence="3">Leaves</tissue>
    </source>
</reference>
<dbReference type="SUPFAM" id="SSF55008">
    <property type="entry name" value="HMA, heavy metal-associated domain"/>
    <property type="match status" value="1"/>
</dbReference>
<evidence type="ECO:0000256" key="1">
    <source>
        <dbReference type="SAM" id="MobiDB-lite"/>
    </source>
</evidence>
<feature type="compositionally biased region" description="Basic and acidic residues" evidence="1">
    <location>
        <begin position="89"/>
        <end position="163"/>
    </location>
</feature>
<dbReference type="Gene3D" id="3.30.70.100">
    <property type="match status" value="1"/>
</dbReference>
<proteinExistence type="predicted"/>
<dbReference type="EMBL" id="JAUJYO010000010">
    <property type="protein sequence ID" value="KAK1306232.1"/>
    <property type="molecule type" value="Genomic_DNA"/>
</dbReference>
<dbReference type="GO" id="GO:1900150">
    <property type="term" value="P:regulation of defense response to fungus"/>
    <property type="evidence" value="ECO:0007669"/>
    <property type="project" value="InterPro"/>
</dbReference>
<dbReference type="PANTHER" id="PTHR47488:SF7">
    <property type="entry name" value="HEAVY METAL TRANSPORT_DETOXIFICATION SUPERFAMILY PROTEIN"/>
    <property type="match status" value="1"/>
</dbReference>
<dbReference type="InterPro" id="IPR036163">
    <property type="entry name" value="HMA_dom_sf"/>
</dbReference>
<dbReference type="PROSITE" id="PS50846">
    <property type="entry name" value="HMA_2"/>
    <property type="match status" value="1"/>
</dbReference>
<name>A0AAV9E2E3_ACOCL</name>
<keyword evidence="4" id="KW-1185">Reference proteome</keyword>
<dbReference type="Proteomes" id="UP001180020">
    <property type="component" value="Unassembled WGS sequence"/>
</dbReference>
<gene>
    <name evidence="3" type="ORF">QJS10_CPA10g01781</name>
</gene>
<feature type="domain" description="HMA" evidence="2">
    <location>
        <begin position="6"/>
        <end position="76"/>
    </location>
</feature>
<comment type="caution">
    <text evidence="3">The sequence shown here is derived from an EMBL/GenBank/DDBJ whole genome shotgun (WGS) entry which is preliminary data.</text>
</comment>
<evidence type="ECO:0000313" key="4">
    <source>
        <dbReference type="Proteomes" id="UP001180020"/>
    </source>
</evidence>
<dbReference type="InterPro" id="IPR006121">
    <property type="entry name" value="HMA_dom"/>
</dbReference>
<dbReference type="AlphaFoldDB" id="A0AAV9E2E3"/>
<accession>A0AAV9E2E3</accession>
<dbReference type="GO" id="GO:0046872">
    <property type="term" value="F:metal ion binding"/>
    <property type="evidence" value="ECO:0007669"/>
    <property type="project" value="InterPro"/>
</dbReference>
<reference evidence="3" key="1">
    <citation type="journal article" date="2023" name="Nat. Commun.">
        <title>Diploid and tetraploid genomes of Acorus and the evolution of monocots.</title>
        <authorList>
            <person name="Ma L."/>
            <person name="Liu K.W."/>
            <person name="Li Z."/>
            <person name="Hsiao Y.Y."/>
            <person name="Qi Y."/>
            <person name="Fu T."/>
            <person name="Tang G.D."/>
            <person name="Zhang D."/>
            <person name="Sun W.H."/>
            <person name="Liu D.K."/>
            <person name="Li Y."/>
            <person name="Chen G.Z."/>
            <person name="Liu X.D."/>
            <person name="Liao X.Y."/>
            <person name="Jiang Y.T."/>
            <person name="Yu X."/>
            <person name="Hao Y."/>
            <person name="Huang J."/>
            <person name="Zhao X.W."/>
            <person name="Ke S."/>
            <person name="Chen Y.Y."/>
            <person name="Wu W.L."/>
            <person name="Hsu J.L."/>
            <person name="Lin Y.F."/>
            <person name="Huang M.D."/>
            <person name="Li C.Y."/>
            <person name="Huang L."/>
            <person name="Wang Z.W."/>
            <person name="Zhao X."/>
            <person name="Zhong W.Y."/>
            <person name="Peng D.H."/>
            <person name="Ahmad S."/>
            <person name="Lan S."/>
            <person name="Zhang J.S."/>
            <person name="Tsai W.C."/>
            <person name="Van de Peer Y."/>
            <person name="Liu Z.J."/>
        </authorList>
    </citation>
    <scope>NUCLEOTIDE SEQUENCE</scope>
    <source>
        <strain evidence="3">CP</strain>
    </source>
</reference>
<dbReference type="PANTHER" id="PTHR47488">
    <property type="entry name" value="HEAVY METAL TRANSPORT/DETOXIFICATION SUPERFAMILY PROTEIN"/>
    <property type="match status" value="1"/>
</dbReference>
<evidence type="ECO:0000259" key="2">
    <source>
        <dbReference type="PROSITE" id="PS50846"/>
    </source>
</evidence>
<organism evidence="3 4">
    <name type="scientific">Acorus calamus</name>
    <name type="common">Sweet flag</name>
    <dbReference type="NCBI Taxonomy" id="4465"/>
    <lineage>
        <taxon>Eukaryota</taxon>
        <taxon>Viridiplantae</taxon>
        <taxon>Streptophyta</taxon>
        <taxon>Embryophyta</taxon>
        <taxon>Tracheophyta</taxon>
        <taxon>Spermatophyta</taxon>
        <taxon>Magnoliopsida</taxon>
        <taxon>Liliopsida</taxon>
        <taxon>Acoraceae</taxon>
        <taxon>Acorus</taxon>
    </lineage>
</organism>
<feature type="region of interest" description="Disordered" evidence="1">
    <location>
        <begin position="79"/>
        <end position="163"/>
    </location>
</feature>